<protein>
    <recommendedName>
        <fullName evidence="3">Serine-threonine protein kinase</fullName>
    </recommendedName>
</protein>
<dbReference type="STRING" id="146020.RMCB_4230"/>
<evidence type="ECO:0000313" key="2">
    <source>
        <dbReference type="Proteomes" id="UP000069620"/>
    </source>
</evidence>
<dbReference type="InterPro" id="IPR029058">
    <property type="entry name" value="AB_hydrolase_fold"/>
</dbReference>
<evidence type="ECO:0008006" key="3">
    <source>
        <dbReference type="Google" id="ProtNLM"/>
    </source>
</evidence>
<sequence>MGNIDSIDGRPLFRLVFDADGDIDPATSAELTEGIRAGALTDLVIFSHGWNNDEAAATSLYERWFKLLAQQLDPSYTVGFVGLRWPSQLWRDEPIPDFPDEEADEQTDDAAGAVALAQTPTFPAGPPTLDDAQLADLKEMFPGGSADLDVIAGLLAQPPSAVGATQMFAALRAFNAHTNTGFSDGEADPAAMLPPGTPGMLDPQRNPVDVFTKFGDRLADAGVTFGGDGGGAAGLGDLAGKVWQGAKEALRQLSYWQMKNRAGVVGRNGLGPEIDRLADEYPALRFHLVGHSFGGRLVSYALAGMRDRKPSPVKAVTLMEAAYSRFAFADRLPFRQASGALAGCQNRVDGPVAICFSRYDRALSTFYPLASAAAGDDAAGLDDPLFRWRAMGSMGAYRAVTQPLGDDGVPYRFQPRQLFNLDASAVVNADAGPSGAHSDIFHSELSWVTASAGGLNKP</sequence>
<keyword evidence="2" id="KW-1185">Reference proteome</keyword>
<dbReference type="Gene3D" id="3.40.50.1820">
    <property type="entry name" value="alpha/beta hydrolase"/>
    <property type="match status" value="1"/>
</dbReference>
<name>A0A100W1X5_9MYCO</name>
<organism evidence="1 2">
    <name type="scientific">Mycolicibacterium brisbanense</name>
    <dbReference type="NCBI Taxonomy" id="146020"/>
    <lineage>
        <taxon>Bacteria</taxon>
        <taxon>Bacillati</taxon>
        <taxon>Actinomycetota</taxon>
        <taxon>Actinomycetes</taxon>
        <taxon>Mycobacteriales</taxon>
        <taxon>Mycobacteriaceae</taxon>
        <taxon>Mycolicibacterium</taxon>
    </lineage>
</organism>
<evidence type="ECO:0000313" key="1">
    <source>
        <dbReference type="EMBL" id="GAS90134.1"/>
    </source>
</evidence>
<dbReference type="RefSeq" id="WP_062830395.1">
    <property type="nucleotide sequence ID" value="NZ_BCSX01000039.1"/>
</dbReference>
<accession>A0A100W1X5</accession>
<gene>
    <name evidence="1" type="ORF">RMCB_4230</name>
</gene>
<dbReference type="OrthoDB" id="280053at2"/>
<reference evidence="2" key="1">
    <citation type="journal article" date="2016" name="Genome Announc.">
        <title>Draft Genome Sequences of Five Rapidly Growing Mycobacterium Species, M. thermoresistibile, M. fortuitum subsp. acetamidolyticum, M. canariasense, M. brisbanense, and M. novocastrense.</title>
        <authorList>
            <person name="Katahira K."/>
            <person name="Ogura Y."/>
            <person name="Gotoh Y."/>
            <person name="Hayashi T."/>
        </authorList>
    </citation>
    <scope>NUCLEOTIDE SEQUENCE [LARGE SCALE GENOMIC DNA]</scope>
    <source>
        <strain evidence="2">JCM15654</strain>
    </source>
</reference>
<comment type="caution">
    <text evidence="1">The sequence shown here is derived from an EMBL/GenBank/DDBJ whole genome shotgun (WGS) entry which is preliminary data.</text>
</comment>
<dbReference type="EMBL" id="BCSX01000039">
    <property type="protein sequence ID" value="GAS90134.1"/>
    <property type="molecule type" value="Genomic_DNA"/>
</dbReference>
<proteinExistence type="predicted"/>
<dbReference type="SUPFAM" id="SSF53474">
    <property type="entry name" value="alpha/beta-Hydrolases"/>
    <property type="match status" value="1"/>
</dbReference>
<dbReference type="AlphaFoldDB" id="A0A100W1X5"/>
<dbReference type="Proteomes" id="UP000069620">
    <property type="component" value="Unassembled WGS sequence"/>
</dbReference>
<reference evidence="2" key="2">
    <citation type="submission" date="2016-02" db="EMBL/GenBank/DDBJ databases">
        <title>Draft genome sequence of five rapidly growing Mycobacterium species.</title>
        <authorList>
            <person name="Katahira K."/>
            <person name="Gotou Y."/>
            <person name="Iida K."/>
            <person name="Ogura Y."/>
            <person name="Hayashi T."/>
        </authorList>
    </citation>
    <scope>NUCLEOTIDE SEQUENCE [LARGE SCALE GENOMIC DNA]</scope>
    <source>
        <strain evidence="2">JCM15654</strain>
    </source>
</reference>